<feature type="compositionally biased region" description="Basic and acidic residues" evidence="1">
    <location>
        <begin position="34"/>
        <end position="67"/>
    </location>
</feature>
<dbReference type="EMBL" id="RXGB01021443">
    <property type="protein sequence ID" value="TMW81801.1"/>
    <property type="molecule type" value="Genomic_DNA"/>
</dbReference>
<dbReference type="AlphaFoldDB" id="A0A6N2AL14"/>
<name>A0A6N2AL14_SOLCI</name>
<evidence type="ECO:0000313" key="2">
    <source>
        <dbReference type="EMBL" id="TMW81801.1"/>
    </source>
</evidence>
<reference evidence="2" key="1">
    <citation type="submission" date="2019-05" db="EMBL/GenBank/DDBJ databases">
        <title>The de novo reference genome and transcriptome assemblies of the wild tomato species Solanum chilense.</title>
        <authorList>
            <person name="Stam R."/>
            <person name="Nosenko T."/>
            <person name="Hoerger A.C."/>
            <person name="Stephan W."/>
            <person name="Seidel M.A."/>
            <person name="Kuhn J.M.M."/>
            <person name="Haberer G."/>
            <person name="Tellier A."/>
        </authorList>
    </citation>
    <scope>NUCLEOTIDE SEQUENCE</scope>
    <source>
        <tissue evidence="2">Mature leaves</tissue>
    </source>
</reference>
<evidence type="ECO:0000256" key="1">
    <source>
        <dbReference type="SAM" id="MobiDB-lite"/>
    </source>
</evidence>
<proteinExistence type="predicted"/>
<gene>
    <name evidence="2" type="ORF">EJD97_007806</name>
</gene>
<organism evidence="2">
    <name type="scientific">Solanum chilense</name>
    <name type="common">Tomato</name>
    <name type="synonym">Lycopersicon chilense</name>
    <dbReference type="NCBI Taxonomy" id="4083"/>
    <lineage>
        <taxon>Eukaryota</taxon>
        <taxon>Viridiplantae</taxon>
        <taxon>Streptophyta</taxon>
        <taxon>Embryophyta</taxon>
        <taxon>Tracheophyta</taxon>
        <taxon>Spermatophyta</taxon>
        <taxon>Magnoliopsida</taxon>
        <taxon>eudicotyledons</taxon>
        <taxon>Gunneridae</taxon>
        <taxon>Pentapetalae</taxon>
        <taxon>asterids</taxon>
        <taxon>lamiids</taxon>
        <taxon>Solanales</taxon>
        <taxon>Solanaceae</taxon>
        <taxon>Solanoideae</taxon>
        <taxon>Solaneae</taxon>
        <taxon>Solanum</taxon>
        <taxon>Solanum subgen. Lycopersicon</taxon>
    </lineage>
</organism>
<feature type="region of interest" description="Disordered" evidence="1">
    <location>
        <begin position="1"/>
        <end position="72"/>
    </location>
</feature>
<sequence>MEQAAKEEIPKKRRPGKKVTQTWQYKGPISQSKEQGKVEEQKQEINIRPHEDQQEKEQEIVQKEDQQTPKNVTQTNVEGQLDLSLANFPILKAIPTRNGFESLMHNKMTSLTVDRGGVPKTC</sequence>
<accession>A0A6N2AL14</accession>
<protein>
    <submittedName>
        <fullName evidence="2">Uncharacterized protein</fullName>
    </submittedName>
</protein>
<comment type="caution">
    <text evidence="2">The sequence shown here is derived from an EMBL/GenBank/DDBJ whole genome shotgun (WGS) entry which is preliminary data.</text>
</comment>
<feature type="compositionally biased region" description="Basic and acidic residues" evidence="1">
    <location>
        <begin position="1"/>
        <end position="10"/>
    </location>
</feature>